<name>A0A7K1FH12_9ACTN</name>
<evidence type="ECO:0000313" key="4">
    <source>
        <dbReference type="EMBL" id="MTD13415.1"/>
    </source>
</evidence>
<comment type="similarity">
    <text evidence="1">Belongs to the leucine-binding protein family.</text>
</comment>
<dbReference type="PANTHER" id="PTHR30483:SF6">
    <property type="entry name" value="PERIPLASMIC BINDING PROTEIN OF ABC TRANSPORTER FOR NATURAL AMINO ACIDS"/>
    <property type="match status" value="1"/>
</dbReference>
<sequence>MRWGAVVIAAMVGLTACGTGSSAESGGGASAAPATGLPSVVKVVATTPSTGVIAYAGVAANQGFEMAVKEINEQKFLGDTTIDLTLQDTQAKSQIAATFVSQAVANKEISAIFGAPEGSSAQAQAPVAQQGKIPIIFTQAGVPGVVIGDYTHRMNPLMGSYYQAIGKYLKDSGWKSIGIIYTAASASIVEVGENVLPKLAADAGMTVTGSVTTQATTQDFSAPISQILGGNPDGVAILLTGAQNATAMTQLRQAGYTGEVVGNPAATDTLAPAGEAGAGMVWPIEYNWAEKSEANQKFVKDFDAAYGRSNPLHNSAEAYDAMWMFAKALKAANSADRQAIENAILELEKTPWSGVLGSDIPWVDHSLEIPGLVVKWNGTSDEILYTAAEAAGK</sequence>
<dbReference type="EMBL" id="WLYK01000001">
    <property type="protein sequence ID" value="MTD13415.1"/>
    <property type="molecule type" value="Genomic_DNA"/>
</dbReference>
<dbReference type="SUPFAM" id="SSF53822">
    <property type="entry name" value="Periplasmic binding protein-like I"/>
    <property type="match status" value="1"/>
</dbReference>
<dbReference type="CDD" id="cd06268">
    <property type="entry name" value="PBP1_ABC_transporter_LIVBP-like"/>
    <property type="match status" value="1"/>
</dbReference>
<organism evidence="4 5">
    <name type="scientific">Nakamurella alba</name>
    <dbReference type="NCBI Taxonomy" id="2665158"/>
    <lineage>
        <taxon>Bacteria</taxon>
        <taxon>Bacillati</taxon>
        <taxon>Actinomycetota</taxon>
        <taxon>Actinomycetes</taxon>
        <taxon>Nakamurellales</taxon>
        <taxon>Nakamurellaceae</taxon>
        <taxon>Nakamurella</taxon>
    </lineage>
</organism>
<dbReference type="AlphaFoldDB" id="A0A7K1FH12"/>
<dbReference type="InterPro" id="IPR028081">
    <property type="entry name" value="Leu-bd"/>
</dbReference>
<keyword evidence="5" id="KW-1185">Reference proteome</keyword>
<keyword evidence="2" id="KW-0732">Signal</keyword>
<evidence type="ECO:0000259" key="3">
    <source>
        <dbReference type="Pfam" id="PF13458"/>
    </source>
</evidence>
<dbReference type="InterPro" id="IPR028082">
    <property type="entry name" value="Peripla_BP_I"/>
</dbReference>
<dbReference type="Proteomes" id="UP000460221">
    <property type="component" value="Unassembled WGS sequence"/>
</dbReference>
<dbReference type="PROSITE" id="PS51257">
    <property type="entry name" value="PROKAR_LIPOPROTEIN"/>
    <property type="match status" value="1"/>
</dbReference>
<comment type="caution">
    <text evidence="4">The sequence shown here is derived from an EMBL/GenBank/DDBJ whole genome shotgun (WGS) entry which is preliminary data.</text>
</comment>
<gene>
    <name evidence="4" type="ORF">GIS00_05585</name>
</gene>
<evidence type="ECO:0000256" key="2">
    <source>
        <dbReference type="ARBA" id="ARBA00022729"/>
    </source>
</evidence>
<accession>A0A7K1FH12</accession>
<evidence type="ECO:0000256" key="1">
    <source>
        <dbReference type="ARBA" id="ARBA00010062"/>
    </source>
</evidence>
<feature type="domain" description="Leucine-binding protein" evidence="3">
    <location>
        <begin position="41"/>
        <end position="377"/>
    </location>
</feature>
<protein>
    <submittedName>
        <fullName evidence="4">ABC transporter substrate-binding protein</fullName>
    </submittedName>
</protein>
<dbReference type="PANTHER" id="PTHR30483">
    <property type="entry name" value="LEUCINE-SPECIFIC-BINDING PROTEIN"/>
    <property type="match status" value="1"/>
</dbReference>
<dbReference type="Gene3D" id="3.40.50.2300">
    <property type="match status" value="2"/>
</dbReference>
<proteinExistence type="inferred from homology"/>
<dbReference type="InterPro" id="IPR051010">
    <property type="entry name" value="BCAA_transport"/>
</dbReference>
<dbReference type="RefSeq" id="WP_154767278.1">
    <property type="nucleotide sequence ID" value="NZ_WLYK01000001.1"/>
</dbReference>
<dbReference type="Pfam" id="PF13458">
    <property type="entry name" value="Peripla_BP_6"/>
    <property type="match status" value="1"/>
</dbReference>
<evidence type="ECO:0000313" key="5">
    <source>
        <dbReference type="Proteomes" id="UP000460221"/>
    </source>
</evidence>
<reference evidence="4 5" key="1">
    <citation type="submission" date="2019-11" db="EMBL/GenBank/DDBJ databases">
        <authorList>
            <person name="Jiang L.-Q."/>
        </authorList>
    </citation>
    <scope>NUCLEOTIDE SEQUENCE [LARGE SCALE GENOMIC DNA]</scope>
    <source>
        <strain evidence="4 5">YIM 132087</strain>
    </source>
</reference>